<sequence>MKMLVDAPVYAAIPAADLDRAKRFYRDTLGLAASVEDEGGVRFDSGGTHFFVYPSAESAGRAAHTLESWIVDDLDAEMKELRARGIAFEEYDLPGIKTVDGVAEMGDVRGAWFKDSEGNILGVTEMRAQ</sequence>
<keyword evidence="3" id="KW-1185">Reference proteome</keyword>
<evidence type="ECO:0000313" key="2">
    <source>
        <dbReference type="EMBL" id="BBC35675.1"/>
    </source>
</evidence>
<dbReference type="PROSITE" id="PS51819">
    <property type="entry name" value="VOC"/>
    <property type="match status" value="1"/>
</dbReference>
<dbReference type="RefSeq" id="WP_286256004.1">
    <property type="nucleotide sequence ID" value="NZ_AP018448.1"/>
</dbReference>
<protein>
    <recommendedName>
        <fullName evidence="1">VOC domain-containing protein</fullName>
    </recommendedName>
</protein>
<reference evidence="2 3" key="2">
    <citation type="journal article" date="2023" name="ChemBioChem">
        <title>Acyltransferase Domain Exchange between Two Independent Type I Polyketide Synthases in the Same Producer Strain of Macrolide Antibiotics.</title>
        <authorList>
            <person name="Kudo F."/>
            <person name="Kishikawa K."/>
            <person name="Tsuboi K."/>
            <person name="Kido T."/>
            <person name="Usui T."/>
            <person name="Hashimoto J."/>
            <person name="Shin-Ya K."/>
            <person name="Miyanaga A."/>
            <person name="Eguchi T."/>
        </authorList>
    </citation>
    <scope>NUCLEOTIDE SEQUENCE [LARGE SCALE GENOMIC DNA]</scope>
    <source>
        <strain evidence="2 3">A-8890</strain>
    </source>
</reference>
<dbReference type="SUPFAM" id="SSF54593">
    <property type="entry name" value="Glyoxalase/Bleomycin resistance protein/Dihydroxybiphenyl dioxygenase"/>
    <property type="match status" value="1"/>
</dbReference>
<dbReference type="InterPro" id="IPR037523">
    <property type="entry name" value="VOC_core"/>
</dbReference>
<evidence type="ECO:0000259" key="1">
    <source>
        <dbReference type="PROSITE" id="PS51819"/>
    </source>
</evidence>
<gene>
    <name evidence="2" type="ORF">SGFS_069690</name>
</gene>
<organism evidence="2 3">
    <name type="scientific">Streptomyces graminofaciens</name>
    <dbReference type="NCBI Taxonomy" id="68212"/>
    <lineage>
        <taxon>Bacteria</taxon>
        <taxon>Bacillati</taxon>
        <taxon>Actinomycetota</taxon>
        <taxon>Actinomycetes</taxon>
        <taxon>Kitasatosporales</taxon>
        <taxon>Streptomycetaceae</taxon>
        <taxon>Streptomyces</taxon>
    </lineage>
</organism>
<reference evidence="2 3" key="1">
    <citation type="journal article" date="2010" name="ChemBioChem">
        <title>Cloning and characterization of the biosynthetic gene cluster of 16-membered macrolide antibiotic FD-891: involvement of a dual functional cytochrome P450 monooxygenase catalyzing epoxidation and hydroxylation.</title>
        <authorList>
            <person name="Kudo F."/>
            <person name="Motegi A."/>
            <person name="Mizoue K."/>
            <person name="Eguchi T."/>
        </authorList>
    </citation>
    <scope>NUCLEOTIDE SEQUENCE [LARGE SCALE GENOMIC DNA]</scope>
    <source>
        <strain evidence="2 3">A-8890</strain>
    </source>
</reference>
<dbReference type="InterPro" id="IPR029068">
    <property type="entry name" value="Glyas_Bleomycin-R_OHBP_Dase"/>
</dbReference>
<proteinExistence type="predicted"/>
<dbReference type="InterPro" id="IPR004360">
    <property type="entry name" value="Glyas_Fos-R_dOase_dom"/>
</dbReference>
<feature type="domain" description="VOC" evidence="1">
    <location>
        <begin position="7"/>
        <end position="126"/>
    </location>
</feature>
<dbReference type="EMBL" id="AP018448">
    <property type="protein sequence ID" value="BBC35675.1"/>
    <property type="molecule type" value="Genomic_DNA"/>
</dbReference>
<dbReference type="Pfam" id="PF00903">
    <property type="entry name" value="Glyoxalase"/>
    <property type="match status" value="1"/>
</dbReference>
<name>A0ABN5VT06_9ACTN</name>
<dbReference type="Proteomes" id="UP001321542">
    <property type="component" value="Chromosome"/>
</dbReference>
<accession>A0ABN5VT06</accession>
<evidence type="ECO:0000313" key="3">
    <source>
        <dbReference type="Proteomes" id="UP001321542"/>
    </source>
</evidence>
<dbReference type="Gene3D" id="3.10.180.10">
    <property type="entry name" value="2,3-Dihydroxybiphenyl 1,2-Dioxygenase, domain 1"/>
    <property type="match status" value="1"/>
</dbReference>